<evidence type="ECO:0000313" key="8">
    <source>
        <dbReference type="Proteomes" id="UP000605253"/>
    </source>
</evidence>
<feature type="domain" description="NnrU" evidence="6">
    <location>
        <begin position="4"/>
        <end position="123"/>
    </location>
</feature>
<dbReference type="Proteomes" id="UP000605253">
    <property type="component" value="Unassembled WGS sequence"/>
</dbReference>
<accession>A0A917CFU3</accession>
<reference evidence="7" key="2">
    <citation type="submission" date="2020-09" db="EMBL/GenBank/DDBJ databases">
        <authorList>
            <person name="Sun Q."/>
            <person name="Zhou Y."/>
        </authorList>
    </citation>
    <scope>NUCLEOTIDE SEQUENCE</scope>
    <source>
        <strain evidence="7">CGMCC 1.12181</strain>
    </source>
</reference>
<evidence type="ECO:0000256" key="3">
    <source>
        <dbReference type="ARBA" id="ARBA00022989"/>
    </source>
</evidence>
<comment type="caution">
    <text evidence="7">The sequence shown here is derived from an EMBL/GenBank/DDBJ whole genome shotgun (WGS) entry which is preliminary data.</text>
</comment>
<feature type="transmembrane region" description="Helical" evidence="5">
    <location>
        <begin position="70"/>
        <end position="92"/>
    </location>
</feature>
<comment type="subcellular location">
    <subcellularLocation>
        <location evidence="1">Membrane</location>
        <topology evidence="1">Multi-pass membrane protein</topology>
    </subcellularLocation>
</comment>
<evidence type="ECO:0000256" key="1">
    <source>
        <dbReference type="ARBA" id="ARBA00004141"/>
    </source>
</evidence>
<dbReference type="GO" id="GO:0016020">
    <property type="term" value="C:membrane"/>
    <property type="evidence" value="ECO:0007669"/>
    <property type="project" value="UniProtKB-SubCell"/>
</dbReference>
<dbReference type="Pfam" id="PF07298">
    <property type="entry name" value="NnrU"/>
    <property type="match status" value="1"/>
</dbReference>
<sequence length="148" mass="16557">MWKLILGLVLFLGIHSISIVALSLRNKFAAKSELGWKLFYSVVSLAGIILIVKGYAELRQTPTYLYVTPLWLRHVAATLMLPIFILFLAPYFPGRIKNVIKHPQLLAVAHLLVNGTMADVIVIVAGLGLYLVMAFWLHEVLFGVRAFV</sequence>
<evidence type="ECO:0000313" key="7">
    <source>
        <dbReference type="EMBL" id="GGF86111.1"/>
    </source>
</evidence>
<reference evidence="7" key="1">
    <citation type="journal article" date="2014" name="Int. J. Syst. Evol. Microbiol.">
        <title>Complete genome sequence of Corynebacterium casei LMG S-19264T (=DSM 44701T), isolated from a smear-ripened cheese.</title>
        <authorList>
            <consortium name="US DOE Joint Genome Institute (JGI-PGF)"/>
            <person name="Walter F."/>
            <person name="Albersmeier A."/>
            <person name="Kalinowski J."/>
            <person name="Ruckert C."/>
        </authorList>
    </citation>
    <scope>NUCLEOTIDE SEQUENCE</scope>
    <source>
        <strain evidence="7">CGMCC 1.12181</strain>
    </source>
</reference>
<evidence type="ECO:0000256" key="5">
    <source>
        <dbReference type="SAM" id="Phobius"/>
    </source>
</evidence>
<feature type="transmembrane region" description="Helical" evidence="5">
    <location>
        <begin position="39"/>
        <end position="58"/>
    </location>
</feature>
<evidence type="ECO:0000259" key="6">
    <source>
        <dbReference type="Pfam" id="PF07298"/>
    </source>
</evidence>
<feature type="transmembrane region" description="Helical" evidence="5">
    <location>
        <begin position="112"/>
        <end position="137"/>
    </location>
</feature>
<evidence type="ECO:0000256" key="2">
    <source>
        <dbReference type="ARBA" id="ARBA00022692"/>
    </source>
</evidence>
<dbReference type="InterPro" id="IPR009915">
    <property type="entry name" value="NnrU_dom"/>
</dbReference>
<proteinExistence type="predicted"/>
<organism evidence="7 8">
    <name type="scientific">Marinicella pacifica</name>
    <dbReference type="NCBI Taxonomy" id="1171543"/>
    <lineage>
        <taxon>Bacteria</taxon>
        <taxon>Pseudomonadati</taxon>
        <taxon>Pseudomonadota</taxon>
        <taxon>Gammaproteobacteria</taxon>
        <taxon>Lysobacterales</taxon>
        <taxon>Marinicellaceae</taxon>
        <taxon>Marinicella</taxon>
    </lineage>
</organism>
<dbReference type="AlphaFoldDB" id="A0A917CFU3"/>
<protein>
    <recommendedName>
        <fullName evidence="6">NnrU domain-containing protein</fullName>
    </recommendedName>
</protein>
<dbReference type="EMBL" id="BMEO01000001">
    <property type="protein sequence ID" value="GGF86111.1"/>
    <property type="molecule type" value="Genomic_DNA"/>
</dbReference>
<gene>
    <name evidence="7" type="ORF">GCM10011365_04000</name>
</gene>
<keyword evidence="2 5" id="KW-0812">Transmembrane</keyword>
<evidence type="ECO:0000256" key="4">
    <source>
        <dbReference type="ARBA" id="ARBA00023136"/>
    </source>
</evidence>
<keyword evidence="4 5" id="KW-0472">Membrane</keyword>
<dbReference type="RefSeq" id="WP_188363989.1">
    <property type="nucleotide sequence ID" value="NZ_BAABJF010000011.1"/>
</dbReference>
<keyword evidence="8" id="KW-1185">Reference proteome</keyword>
<name>A0A917CFU3_9GAMM</name>
<keyword evidence="3 5" id="KW-1133">Transmembrane helix</keyword>